<evidence type="ECO:0000313" key="3">
    <source>
        <dbReference type="EMBL" id="KAL2277587.1"/>
    </source>
</evidence>
<evidence type="ECO:0000256" key="1">
    <source>
        <dbReference type="SAM" id="MobiDB-lite"/>
    </source>
</evidence>
<evidence type="ECO:0000259" key="2">
    <source>
        <dbReference type="Pfam" id="PF11160"/>
    </source>
</evidence>
<feature type="compositionally biased region" description="Basic and acidic residues" evidence="1">
    <location>
        <begin position="1"/>
        <end position="15"/>
    </location>
</feature>
<dbReference type="Pfam" id="PF11160">
    <property type="entry name" value="Hva1_TUDOR"/>
    <property type="match status" value="1"/>
</dbReference>
<dbReference type="Proteomes" id="UP001600888">
    <property type="component" value="Unassembled WGS sequence"/>
</dbReference>
<keyword evidence="4" id="KW-1185">Reference proteome</keyword>
<evidence type="ECO:0000313" key="4">
    <source>
        <dbReference type="Proteomes" id="UP001600888"/>
    </source>
</evidence>
<sequence length="229" mass="25203">MSDSEAKSKDVVDDHDPAEDQEFVPEDAEAGDASDEAQEPDPEDVKEVLEDEEVNDEEPAEQDEDQQAEVDEVYDSGGDYEEDVESEVSVEDDDEVEKVEEPRGTKRDNEDDHQSSPNKKQKGSNCAGSAADTPEASGTEAERKVGSKHDDPRDPETQASADRLPEVGQQVEWKALPGFVDGEVVEILREDKEVDGKSVKASDDDPRLVLKSNKSGKVCVHKPEAVYFK</sequence>
<feature type="compositionally biased region" description="Polar residues" evidence="1">
    <location>
        <begin position="115"/>
        <end position="127"/>
    </location>
</feature>
<dbReference type="EMBL" id="JBAWTH010000097">
    <property type="protein sequence ID" value="KAL2277587.1"/>
    <property type="molecule type" value="Genomic_DNA"/>
</dbReference>
<reference evidence="3 4" key="1">
    <citation type="submission" date="2024-03" db="EMBL/GenBank/DDBJ databases">
        <title>A high-quality draft genome sequence of Diaporthe vaccinii, a causative agent of upright dieback and viscid rot disease in cranberry plants.</title>
        <authorList>
            <person name="Sarrasin M."/>
            <person name="Lang B.F."/>
            <person name="Burger G."/>
        </authorList>
    </citation>
    <scope>NUCLEOTIDE SEQUENCE [LARGE SCALE GENOMIC DNA]</scope>
    <source>
        <strain evidence="3 4">IS7</strain>
    </source>
</reference>
<proteinExistence type="predicted"/>
<dbReference type="InterPro" id="IPR021331">
    <property type="entry name" value="Hva1_TUDOR"/>
</dbReference>
<gene>
    <name evidence="3" type="ORF">FJTKL_15335</name>
</gene>
<dbReference type="Gene3D" id="2.30.30.1060">
    <property type="match status" value="1"/>
</dbReference>
<protein>
    <recommendedName>
        <fullName evidence="2">Hypervirulence associated protein TUDOR domain-containing protein</fullName>
    </recommendedName>
</protein>
<name>A0ABR4E578_9PEZI</name>
<feature type="region of interest" description="Disordered" evidence="1">
    <location>
        <begin position="1"/>
        <end position="169"/>
    </location>
</feature>
<comment type="caution">
    <text evidence="3">The sequence shown here is derived from an EMBL/GenBank/DDBJ whole genome shotgun (WGS) entry which is preliminary data.</text>
</comment>
<accession>A0ABR4E578</accession>
<feature type="compositionally biased region" description="Basic and acidic residues" evidence="1">
    <location>
        <begin position="140"/>
        <end position="156"/>
    </location>
</feature>
<feature type="domain" description="Hypervirulence associated protein TUDOR" evidence="2">
    <location>
        <begin position="168"/>
        <end position="226"/>
    </location>
</feature>
<feature type="compositionally biased region" description="Basic and acidic residues" evidence="1">
    <location>
        <begin position="99"/>
        <end position="114"/>
    </location>
</feature>
<feature type="compositionally biased region" description="Acidic residues" evidence="1">
    <location>
        <begin position="16"/>
        <end position="42"/>
    </location>
</feature>
<organism evidence="3 4">
    <name type="scientific">Diaporthe vaccinii</name>
    <dbReference type="NCBI Taxonomy" id="105482"/>
    <lineage>
        <taxon>Eukaryota</taxon>
        <taxon>Fungi</taxon>
        <taxon>Dikarya</taxon>
        <taxon>Ascomycota</taxon>
        <taxon>Pezizomycotina</taxon>
        <taxon>Sordariomycetes</taxon>
        <taxon>Sordariomycetidae</taxon>
        <taxon>Diaporthales</taxon>
        <taxon>Diaporthaceae</taxon>
        <taxon>Diaporthe</taxon>
        <taxon>Diaporthe eres species complex</taxon>
    </lineage>
</organism>
<feature type="compositionally biased region" description="Acidic residues" evidence="1">
    <location>
        <begin position="49"/>
        <end position="98"/>
    </location>
</feature>